<reference evidence="2" key="1">
    <citation type="submission" date="2017-07" db="EMBL/GenBank/DDBJ databases">
        <title>Genomic sequencing of ranavirus isolated from edible frogs Pelophylax esculentus.</title>
        <authorList>
            <person name="Ariel E."/>
            <person name="Subramaniam K."/>
            <person name="Sriwanayos P."/>
            <person name="Imnoi K."/>
            <person name="Ahasan M.S."/>
            <person name="Olesen N.J."/>
            <person name="Waltzek T.B."/>
        </authorList>
    </citation>
    <scope>NUCLEOTIDE SEQUENCE [LARGE SCALE GENOMIC DNA]</scope>
    <source>
        <strain evidence="2">REV 282/I02</strain>
    </source>
</reference>
<feature type="compositionally biased region" description="Basic and acidic residues" evidence="1">
    <location>
        <begin position="120"/>
        <end position="148"/>
    </location>
</feature>
<feature type="region of interest" description="Disordered" evidence="1">
    <location>
        <begin position="41"/>
        <end position="70"/>
    </location>
</feature>
<name>A0A222NTU2_9VIRU</name>
<proteinExistence type="predicted"/>
<accession>A0A222NTU2</accession>
<protein>
    <submittedName>
        <fullName evidence="2">Uncharacterized protein</fullName>
    </submittedName>
</protein>
<feature type="region of interest" description="Disordered" evidence="1">
    <location>
        <begin position="82"/>
        <end position="169"/>
    </location>
</feature>
<sequence>MEIRDTTVGLDRPVQSGAWDPGATREQRALAGISGRRYLGGRDEDLWSRESQKDETFKDCERGRGGEAPRLLCDKWRRDREAEAVRRRVQSQRRQGGREDPDGPARVRGRRRRVAVCGHSPDRGPAREERKGPAGGSDHKDLGHHKGPEVGSGLRGPQARQVCGRSRGHEVQRVQKGLRQGVQGHGGREVALDARLCLVRVLGRSGQKGRHGRLSVASRRLDGQEKVEKRGLFSLGARDGIRDVRVDEYWDKLVIYSFRRYSLREYLSEDYISESFRTRMRYTNVYRPLS</sequence>
<gene>
    <name evidence="2" type="primary">ORF51</name>
</gene>
<evidence type="ECO:0000313" key="2">
    <source>
        <dbReference type="EMBL" id="ASQ42905.1"/>
    </source>
</evidence>
<organism evidence="2">
    <name type="scientific">Rana esculenta virus</name>
    <dbReference type="NCBI Taxonomy" id="575980"/>
    <lineage>
        <taxon>Viruses</taxon>
        <taxon>Varidnaviria</taxon>
        <taxon>Bamfordvirae</taxon>
        <taxon>Nucleocytoviricota</taxon>
        <taxon>Megaviricetes</taxon>
        <taxon>Pimascovirales</taxon>
        <taxon>Pimascovirales incertae sedis</taxon>
        <taxon>Iridoviridae</taxon>
        <taxon>Alphairidovirinae</taxon>
        <taxon>Ranavirus</taxon>
        <taxon>Ranavirus alytes1</taxon>
        <taxon>Common midwife toad virus</taxon>
    </lineage>
</organism>
<feature type="region of interest" description="Disordered" evidence="1">
    <location>
        <begin position="1"/>
        <end position="26"/>
    </location>
</feature>
<dbReference type="EMBL" id="MF538628">
    <property type="protein sequence ID" value="ASQ42905.1"/>
    <property type="molecule type" value="Genomic_DNA"/>
</dbReference>
<feature type="compositionally biased region" description="Basic and acidic residues" evidence="1">
    <location>
        <begin position="96"/>
        <end position="105"/>
    </location>
</feature>
<dbReference type="Proteomes" id="UP000319633">
    <property type="component" value="Segment"/>
</dbReference>
<evidence type="ECO:0000256" key="1">
    <source>
        <dbReference type="SAM" id="MobiDB-lite"/>
    </source>
</evidence>